<reference evidence="2" key="1">
    <citation type="journal article" date="2019" name="Plant Biotechnol. J.">
        <title>Genome sequencing of the Australian wild diploid species Gossypium australe highlights disease resistance and delayed gland morphogenesis.</title>
        <authorList>
            <person name="Cai Y."/>
            <person name="Cai X."/>
            <person name="Wang Q."/>
            <person name="Wang P."/>
            <person name="Zhang Y."/>
            <person name="Cai C."/>
            <person name="Xu Y."/>
            <person name="Wang K."/>
            <person name="Zhou Z."/>
            <person name="Wang C."/>
            <person name="Geng S."/>
            <person name="Li B."/>
            <person name="Dong Q."/>
            <person name="Hou Y."/>
            <person name="Wang H."/>
            <person name="Ai P."/>
            <person name="Liu Z."/>
            <person name="Yi F."/>
            <person name="Sun M."/>
            <person name="An G."/>
            <person name="Cheng J."/>
            <person name="Zhang Y."/>
            <person name="Shi Q."/>
            <person name="Xie Y."/>
            <person name="Shi X."/>
            <person name="Chang Y."/>
            <person name="Huang F."/>
            <person name="Chen Y."/>
            <person name="Hong S."/>
            <person name="Mi L."/>
            <person name="Sun Q."/>
            <person name="Zhang L."/>
            <person name="Zhou B."/>
            <person name="Peng R."/>
            <person name="Zhang X."/>
            <person name="Liu F."/>
        </authorList>
    </citation>
    <scope>NUCLEOTIDE SEQUENCE [LARGE SCALE GENOMIC DNA]</scope>
    <source>
        <strain evidence="2">cv. PA1801</strain>
    </source>
</reference>
<evidence type="ECO:0000313" key="1">
    <source>
        <dbReference type="EMBL" id="KAA3466394.1"/>
    </source>
</evidence>
<dbReference type="AlphaFoldDB" id="A0A5B6VBF3"/>
<protein>
    <submittedName>
        <fullName evidence="1">Putative Retrotransposon protein</fullName>
    </submittedName>
</protein>
<keyword evidence="2" id="KW-1185">Reference proteome</keyword>
<organism evidence="1 2">
    <name type="scientific">Gossypium australe</name>
    <dbReference type="NCBI Taxonomy" id="47621"/>
    <lineage>
        <taxon>Eukaryota</taxon>
        <taxon>Viridiplantae</taxon>
        <taxon>Streptophyta</taxon>
        <taxon>Embryophyta</taxon>
        <taxon>Tracheophyta</taxon>
        <taxon>Spermatophyta</taxon>
        <taxon>Magnoliopsida</taxon>
        <taxon>eudicotyledons</taxon>
        <taxon>Gunneridae</taxon>
        <taxon>Pentapetalae</taxon>
        <taxon>rosids</taxon>
        <taxon>malvids</taxon>
        <taxon>Malvales</taxon>
        <taxon>Malvaceae</taxon>
        <taxon>Malvoideae</taxon>
        <taxon>Gossypium</taxon>
    </lineage>
</organism>
<evidence type="ECO:0000313" key="2">
    <source>
        <dbReference type="Proteomes" id="UP000325315"/>
    </source>
</evidence>
<accession>A0A5B6VBF3</accession>
<comment type="caution">
    <text evidence="1">The sequence shown here is derived from an EMBL/GenBank/DDBJ whole genome shotgun (WGS) entry which is preliminary data.</text>
</comment>
<dbReference type="OrthoDB" id="998229at2759"/>
<dbReference type="EMBL" id="SMMG02000007">
    <property type="protein sequence ID" value="KAA3466394.1"/>
    <property type="molecule type" value="Genomic_DNA"/>
</dbReference>
<gene>
    <name evidence="1" type="ORF">EPI10_001488</name>
</gene>
<dbReference type="Proteomes" id="UP000325315">
    <property type="component" value="Unassembled WGS sequence"/>
</dbReference>
<proteinExistence type="predicted"/>
<sequence length="85" mass="9739">MGCETYYLRLIAVHTPFIQVVLKICTGGRGMKCEISEFVTKCLVKVEHQVPSKLLQSVMTDKQLERVIQVLEDTLRCCIFEFEGN</sequence>
<name>A0A5B6VBF3_9ROSI</name>